<evidence type="ECO:0000256" key="11">
    <source>
        <dbReference type="SAM" id="SignalP"/>
    </source>
</evidence>
<keyword evidence="4" id="KW-0964">Secreted</keyword>
<dbReference type="GO" id="GO:0007517">
    <property type="term" value="P:muscle organ development"/>
    <property type="evidence" value="ECO:0007669"/>
    <property type="project" value="UniProtKB-ARBA"/>
</dbReference>
<evidence type="ECO:0000256" key="10">
    <source>
        <dbReference type="RuleBase" id="RU003500"/>
    </source>
</evidence>
<comment type="similarity">
    <text evidence="2 10">Belongs to the Wnt family.</text>
</comment>
<keyword evidence="3 10" id="KW-0217">Developmental protein</keyword>
<name>A0AAW2HWB6_9NEOP</name>
<evidence type="ECO:0000256" key="7">
    <source>
        <dbReference type="ARBA" id="ARBA00023157"/>
    </source>
</evidence>
<evidence type="ECO:0000256" key="5">
    <source>
        <dbReference type="ARBA" id="ARBA00022530"/>
    </source>
</evidence>
<dbReference type="GO" id="GO:0030182">
    <property type="term" value="P:neuron differentiation"/>
    <property type="evidence" value="ECO:0007669"/>
    <property type="project" value="TreeGrafter"/>
</dbReference>
<dbReference type="GO" id="GO:0060560">
    <property type="term" value="P:developmental growth involved in morphogenesis"/>
    <property type="evidence" value="ECO:0007669"/>
    <property type="project" value="UniProtKB-ARBA"/>
</dbReference>
<comment type="subcellular location">
    <subcellularLocation>
        <location evidence="1 10">Secreted</location>
        <location evidence="1 10">Extracellular space</location>
        <location evidence="1 10">Extracellular matrix</location>
    </subcellularLocation>
</comment>
<dbReference type="PANTHER" id="PTHR12027">
    <property type="entry name" value="WNT RELATED"/>
    <property type="match status" value="1"/>
</dbReference>
<organism evidence="12">
    <name type="scientific">Menopon gallinae</name>
    <name type="common">poultry shaft louse</name>
    <dbReference type="NCBI Taxonomy" id="328185"/>
    <lineage>
        <taxon>Eukaryota</taxon>
        <taxon>Metazoa</taxon>
        <taxon>Ecdysozoa</taxon>
        <taxon>Arthropoda</taxon>
        <taxon>Hexapoda</taxon>
        <taxon>Insecta</taxon>
        <taxon>Pterygota</taxon>
        <taxon>Neoptera</taxon>
        <taxon>Paraneoptera</taxon>
        <taxon>Psocodea</taxon>
        <taxon>Troctomorpha</taxon>
        <taxon>Phthiraptera</taxon>
        <taxon>Amblycera</taxon>
        <taxon>Menoponidae</taxon>
        <taxon>Menopon</taxon>
    </lineage>
</organism>
<keyword evidence="6 10" id="KW-0879">Wnt signaling pathway</keyword>
<dbReference type="PRINTS" id="PR01349">
    <property type="entry name" value="WNTPROTEIN"/>
</dbReference>
<dbReference type="EMBL" id="JARGDH010000003">
    <property type="protein sequence ID" value="KAL0273550.1"/>
    <property type="molecule type" value="Genomic_DNA"/>
</dbReference>
<dbReference type="FunFam" id="3.30.2460.20:FF:000001">
    <property type="entry name" value="Wnt homolog"/>
    <property type="match status" value="1"/>
</dbReference>
<dbReference type="GO" id="GO:0005125">
    <property type="term" value="F:cytokine activity"/>
    <property type="evidence" value="ECO:0007669"/>
    <property type="project" value="TreeGrafter"/>
</dbReference>
<evidence type="ECO:0000256" key="1">
    <source>
        <dbReference type="ARBA" id="ARBA00004498"/>
    </source>
</evidence>
<evidence type="ECO:0000256" key="2">
    <source>
        <dbReference type="ARBA" id="ARBA00005683"/>
    </source>
</evidence>
<dbReference type="Gene3D" id="3.30.2460.20">
    <property type="match status" value="1"/>
</dbReference>
<accession>A0AAW2HWB6</accession>
<dbReference type="InterPro" id="IPR018161">
    <property type="entry name" value="Wnt_CS"/>
</dbReference>
<keyword evidence="9" id="KW-0449">Lipoprotein</keyword>
<evidence type="ECO:0000256" key="6">
    <source>
        <dbReference type="ARBA" id="ARBA00022687"/>
    </source>
</evidence>
<dbReference type="GO" id="GO:0005615">
    <property type="term" value="C:extracellular space"/>
    <property type="evidence" value="ECO:0007669"/>
    <property type="project" value="TreeGrafter"/>
</dbReference>
<proteinExistence type="inferred from homology"/>
<feature type="signal peptide" evidence="11">
    <location>
        <begin position="1"/>
        <end position="24"/>
    </location>
</feature>
<dbReference type="SMART" id="SM00097">
    <property type="entry name" value="WNT1"/>
    <property type="match status" value="1"/>
</dbReference>
<comment type="function">
    <text evidence="10">Ligand for members of the frizzled family of seven transmembrane receptors.</text>
</comment>
<keyword evidence="7" id="KW-1015">Disulfide bond</keyword>
<dbReference type="InterPro" id="IPR043158">
    <property type="entry name" value="Wnt_C"/>
</dbReference>
<gene>
    <name evidence="12" type="ORF">PYX00_006186</name>
</gene>
<dbReference type="PANTHER" id="PTHR12027:SF72">
    <property type="entry name" value="PROTEIN WNT-6"/>
    <property type="match status" value="1"/>
</dbReference>
<keyword evidence="11" id="KW-0732">Signal</keyword>
<sequence length="358" mass="40513">MPLRRGMRTVLIAVYLLLITPIAGSSWTAGTQVITNPKMICKKRSRLRGQMEAICRDETLLEEIVKGVEMGTRECQHQFRNWRWNCTTNNKSLKKILMKDTREAGFVNAVTAAGVTFSVTRACTSGNLMECSCDKTTSKGLHRMARRPTDRSGTTLRESDWEWGGCSDYVNFGYRKSKAFMNFPYRRKSDMKTLVRLHNNDAGRLAVKNYMRTDCKCHGLSGSCTHRTCWRKMPPFREVGNRLKERYDGAAKVIPSNDGKSFIPDGETIKPPGRGDLVYSQASPDFCRYNRKSGSLGTHGRQCNATSIGVDGCELLCCGRGYDTEIVKEKVNCECRFRWCCEVTCKTCSQKRTVLSCR</sequence>
<dbReference type="InterPro" id="IPR009143">
    <property type="entry name" value="Wnt6"/>
</dbReference>
<protein>
    <recommendedName>
        <fullName evidence="10">Protein Wnt</fullName>
    </recommendedName>
</protein>
<dbReference type="AlphaFoldDB" id="A0AAW2HWB6"/>
<dbReference type="PROSITE" id="PS00246">
    <property type="entry name" value="WNT1"/>
    <property type="match status" value="1"/>
</dbReference>
<evidence type="ECO:0000256" key="4">
    <source>
        <dbReference type="ARBA" id="ARBA00022525"/>
    </source>
</evidence>
<dbReference type="GO" id="GO:0045165">
    <property type="term" value="P:cell fate commitment"/>
    <property type="evidence" value="ECO:0007669"/>
    <property type="project" value="TreeGrafter"/>
</dbReference>
<comment type="caution">
    <text evidence="12">The sequence shown here is derived from an EMBL/GenBank/DDBJ whole genome shotgun (WGS) entry which is preliminary data.</text>
</comment>
<evidence type="ECO:0000256" key="9">
    <source>
        <dbReference type="ARBA" id="ARBA00023288"/>
    </source>
</evidence>
<evidence type="ECO:0000313" key="12">
    <source>
        <dbReference type="EMBL" id="KAL0273550.1"/>
    </source>
</evidence>
<dbReference type="GO" id="GO:0000902">
    <property type="term" value="P:cell morphogenesis"/>
    <property type="evidence" value="ECO:0007669"/>
    <property type="project" value="UniProtKB-ARBA"/>
</dbReference>
<reference evidence="12" key="1">
    <citation type="journal article" date="2024" name="Gigascience">
        <title>Chromosome-level genome of the poultry shaft louse Menopon gallinae provides insight into the host-switching and adaptive evolution of parasitic lice.</title>
        <authorList>
            <person name="Xu Y."/>
            <person name="Ma L."/>
            <person name="Liu S."/>
            <person name="Liang Y."/>
            <person name="Liu Q."/>
            <person name="He Z."/>
            <person name="Tian L."/>
            <person name="Duan Y."/>
            <person name="Cai W."/>
            <person name="Li H."/>
            <person name="Song F."/>
        </authorList>
    </citation>
    <scope>NUCLEOTIDE SEQUENCE</scope>
    <source>
        <strain evidence="12">Cailab_2023a</strain>
    </source>
</reference>
<evidence type="ECO:0000256" key="3">
    <source>
        <dbReference type="ARBA" id="ARBA00022473"/>
    </source>
</evidence>
<dbReference type="GO" id="GO:0060070">
    <property type="term" value="P:canonical Wnt signaling pathway"/>
    <property type="evidence" value="ECO:0007669"/>
    <property type="project" value="TreeGrafter"/>
</dbReference>
<feature type="chain" id="PRO_5043565203" description="Protein Wnt" evidence="11">
    <location>
        <begin position="25"/>
        <end position="358"/>
    </location>
</feature>
<keyword evidence="5" id="KW-0272">Extracellular matrix</keyword>
<dbReference type="CDD" id="cd19338">
    <property type="entry name" value="Wnt_Wnt6"/>
    <property type="match status" value="1"/>
</dbReference>
<dbReference type="Pfam" id="PF00110">
    <property type="entry name" value="wnt"/>
    <property type="match status" value="1"/>
</dbReference>
<keyword evidence="8" id="KW-0325">Glycoprotein</keyword>
<dbReference type="GO" id="GO:0005109">
    <property type="term" value="F:frizzled binding"/>
    <property type="evidence" value="ECO:0007669"/>
    <property type="project" value="TreeGrafter"/>
</dbReference>
<evidence type="ECO:0000256" key="8">
    <source>
        <dbReference type="ARBA" id="ARBA00023180"/>
    </source>
</evidence>
<dbReference type="InterPro" id="IPR005817">
    <property type="entry name" value="Wnt"/>
</dbReference>